<name>A0A8T3BIH8_DENNO</name>
<sequence>MDSSLLLSDFPSLSTAVGVSPVPHRNWKVVFASEELNLTHFPLEPKIVHFSGEKLSKGDDDWSHCLVRYSIGHRPYYEALLGAIKKTWNLKGSLQMLSLSDDFFLFHFACSEDLDMVWSKGV</sequence>
<gene>
    <name evidence="2" type="ORF">KFK09_011549</name>
</gene>
<accession>A0A8T3BIH8</accession>
<feature type="domain" description="DUF4283" evidence="1">
    <location>
        <begin position="60"/>
        <end position="121"/>
    </location>
</feature>
<keyword evidence="3" id="KW-1185">Reference proteome</keyword>
<evidence type="ECO:0000313" key="2">
    <source>
        <dbReference type="EMBL" id="KAI0510938.1"/>
    </source>
</evidence>
<evidence type="ECO:0000259" key="1">
    <source>
        <dbReference type="Pfam" id="PF14111"/>
    </source>
</evidence>
<organism evidence="2 3">
    <name type="scientific">Dendrobium nobile</name>
    <name type="common">Orchid</name>
    <dbReference type="NCBI Taxonomy" id="94219"/>
    <lineage>
        <taxon>Eukaryota</taxon>
        <taxon>Viridiplantae</taxon>
        <taxon>Streptophyta</taxon>
        <taxon>Embryophyta</taxon>
        <taxon>Tracheophyta</taxon>
        <taxon>Spermatophyta</taxon>
        <taxon>Magnoliopsida</taxon>
        <taxon>Liliopsida</taxon>
        <taxon>Asparagales</taxon>
        <taxon>Orchidaceae</taxon>
        <taxon>Epidendroideae</taxon>
        <taxon>Malaxideae</taxon>
        <taxon>Dendrobiinae</taxon>
        <taxon>Dendrobium</taxon>
    </lineage>
</organism>
<dbReference type="Pfam" id="PF14111">
    <property type="entry name" value="DUF4283"/>
    <property type="match status" value="1"/>
</dbReference>
<dbReference type="EMBL" id="JAGYWB010000009">
    <property type="protein sequence ID" value="KAI0510938.1"/>
    <property type="molecule type" value="Genomic_DNA"/>
</dbReference>
<comment type="caution">
    <text evidence="2">The sequence shown here is derived from an EMBL/GenBank/DDBJ whole genome shotgun (WGS) entry which is preliminary data.</text>
</comment>
<protein>
    <recommendedName>
        <fullName evidence="1">DUF4283 domain-containing protein</fullName>
    </recommendedName>
</protein>
<dbReference type="Proteomes" id="UP000829196">
    <property type="component" value="Unassembled WGS sequence"/>
</dbReference>
<dbReference type="InterPro" id="IPR025558">
    <property type="entry name" value="DUF4283"/>
</dbReference>
<dbReference type="AlphaFoldDB" id="A0A8T3BIH8"/>
<reference evidence="2" key="1">
    <citation type="journal article" date="2022" name="Front. Genet.">
        <title>Chromosome-Scale Assembly of the Dendrobium nobile Genome Provides Insights Into the Molecular Mechanism of the Biosynthesis of the Medicinal Active Ingredient of Dendrobium.</title>
        <authorList>
            <person name="Xu Q."/>
            <person name="Niu S.-C."/>
            <person name="Li K.-L."/>
            <person name="Zheng P.-J."/>
            <person name="Zhang X.-J."/>
            <person name="Jia Y."/>
            <person name="Liu Y."/>
            <person name="Niu Y.-X."/>
            <person name="Yu L.-H."/>
            <person name="Chen D.-F."/>
            <person name="Zhang G.-Q."/>
        </authorList>
    </citation>
    <scope>NUCLEOTIDE SEQUENCE</scope>
    <source>
        <tissue evidence="2">Leaf</tissue>
    </source>
</reference>
<proteinExistence type="predicted"/>
<evidence type="ECO:0000313" key="3">
    <source>
        <dbReference type="Proteomes" id="UP000829196"/>
    </source>
</evidence>